<reference evidence="1 2" key="1">
    <citation type="submission" date="2018-08" db="EMBL/GenBank/DDBJ databases">
        <title>Microbacterium lemovicicum sp. nov., a bacterium isolated from a natural uranium-rich soil.</title>
        <authorList>
            <person name="ORTET P."/>
        </authorList>
    </citation>
    <scope>NUCLEOTIDE SEQUENCE [LARGE SCALE GENOMIC DNA]</scope>
    <source>
        <strain evidence="1 2">Viu22</strain>
    </source>
</reference>
<organism evidence="1 2">
    <name type="scientific">Microbacterium lemovicicum</name>
    <dbReference type="NCBI Taxonomy" id="1072463"/>
    <lineage>
        <taxon>Bacteria</taxon>
        <taxon>Bacillati</taxon>
        <taxon>Actinomycetota</taxon>
        <taxon>Actinomycetes</taxon>
        <taxon>Micrococcales</taxon>
        <taxon>Microbacteriaceae</taxon>
        <taxon>Microbacterium</taxon>
    </lineage>
</organism>
<protein>
    <submittedName>
        <fullName evidence="1">Uncharacterized protein</fullName>
    </submittedName>
</protein>
<dbReference type="KEGG" id="mlv:CVS47_02742"/>
<dbReference type="EMBL" id="CP031423">
    <property type="protein sequence ID" value="AZS38091.1"/>
    <property type="molecule type" value="Genomic_DNA"/>
</dbReference>
<evidence type="ECO:0000313" key="2">
    <source>
        <dbReference type="Proteomes" id="UP000276888"/>
    </source>
</evidence>
<dbReference type="NCBIfam" id="NF046112">
    <property type="entry name" value="MSMEG_6209_Nter"/>
    <property type="match status" value="1"/>
</dbReference>
<accession>A0A3S9WDH3</accession>
<dbReference type="AlphaFoldDB" id="A0A3S9WDH3"/>
<keyword evidence="2" id="KW-1185">Reference proteome</keyword>
<dbReference type="RefSeq" id="WP_127096567.1">
    <property type="nucleotide sequence ID" value="NZ_CP031423.1"/>
</dbReference>
<evidence type="ECO:0000313" key="1">
    <source>
        <dbReference type="EMBL" id="AZS38091.1"/>
    </source>
</evidence>
<proteinExistence type="predicted"/>
<gene>
    <name evidence="1" type="ORF">CVS47_02742</name>
</gene>
<name>A0A3S9WDH3_9MICO</name>
<dbReference type="Proteomes" id="UP000276888">
    <property type="component" value="Chromosome"/>
</dbReference>
<dbReference type="OrthoDB" id="4277148at2"/>
<sequence length="72" mass="8422">MSATNPESEYESLVHVMRRLSSRYPLLPEDELLAATVDEFERFDGVRLRAYVPTLVERSLRERFRATYGWAA</sequence>